<accession>A0ABN5CDI7</accession>
<protein>
    <recommendedName>
        <fullName evidence="3">HTH tetR-type domain-containing protein</fullName>
    </recommendedName>
</protein>
<dbReference type="Gene3D" id="1.10.357.10">
    <property type="entry name" value="Tetracycline Repressor, domain 2"/>
    <property type="match status" value="1"/>
</dbReference>
<evidence type="ECO:0000256" key="2">
    <source>
        <dbReference type="PROSITE-ProRule" id="PRU00335"/>
    </source>
</evidence>
<sequence length="173" mass="19158">MLKDQIAASLEQAFSKYGFAEPSVTQLKVACGVSLRTLYKHYPSKEEMIVGALQHRHQRYLKFLSEHSPEAGLGSIQHIFTMLGNWMAENAPNGCMSLNALAAFPENELISDTVTNHKQEVKIFLGVQSLREDLAIPLYLLHEGVSSAWPIIGNDAIQSAQHTILALISENKV</sequence>
<feature type="DNA-binding region" description="H-T-H motif" evidence="2">
    <location>
        <begin position="23"/>
        <end position="42"/>
    </location>
</feature>
<keyword evidence="5" id="KW-1185">Reference proteome</keyword>
<dbReference type="RefSeq" id="WP_010374641.1">
    <property type="nucleotide sequence ID" value="NZ_CP011924.1"/>
</dbReference>
<dbReference type="PROSITE" id="PS50977">
    <property type="entry name" value="HTH_TETR_2"/>
    <property type="match status" value="1"/>
</dbReference>
<proteinExistence type="predicted"/>
<evidence type="ECO:0000256" key="1">
    <source>
        <dbReference type="ARBA" id="ARBA00023125"/>
    </source>
</evidence>
<evidence type="ECO:0000259" key="3">
    <source>
        <dbReference type="PROSITE" id="PS50977"/>
    </source>
</evidence>
<evidence type="ECO:0000313" key="4">
    <source>
        <dbReference type="EMBL" id="ATD07623.1"/>
    </source>
</evidence>
<name>A0ABN5CDI7_PSEO7</name>
<dbReference type="EMBL" id="CP011924">
    <property type="protein sequence ID" value="ATD07623.1"/>
    <property type="molecule type" value="Genomic_DNA"/>
</dbReference>
<reference evidence="4 5" key="1">
    <citation type="submission" date="2015-06" db="EMBL/GenBank/DDBJ databases">
        <authorList>
            <person name="Xie B.-B."/>
            <person name="Rong J.-C."/>
            <person name="Qin Q.-L."/>
            <person name="Zhang Y.-Z."/>
        </authorList>
    </citation>
    <scope>NUCLEOTIDE SEQUENCE [LARGE SCALE GENOMIC DNA]</scope>
    <source>
        <strain evidence="4 5">JCM 20779</strain>
    </source>
</reference>
<gene>
    <name evidence="4" type="ORF">PPIS_a2703</name>
</gene>
<keyword evidence="1 2" id="KW-0238">DNA-binding</keyword>
<evidence type="ECO:0000313" key="5">
    <source>
        <dbReference type="Proteomes" id="UP000016521"/>
    </source>
</evidence>
<dbReference type="SUPFAM" id="SSF46689">
    <property type="entry name" value="Homeodomain-like"/>
    <property type="match status" value="1"/>
</dbReference>
<organism evidence="4 5">
    <name type="scientific">Pseudoalteromonas piscicida</name>
    <dbReference type="NCBI Taxonomy" id="43662"/>
    <lineage>
        <taxon>Bacteria</taxon>
        <taxon>Pseudomonadati</taxon>
        <taxon>Pseudomonadota</taxon>
        <taxon>Gammaproteobacteria</taxon>
        <taxon>Alteromonadales</taxon>
        <taxon>Pseudoalteromonadaceae</taxon>
        <taxon>Pseudoalteromonas</taxon>
    </lineage>
</organism>
<feature type="domain" description="HTH tetR-type" evidence="3">
    <location>
        <begin position="1"/>
        <end position="60"/>
    </location>
</feature>
<dbReference type="Pfam" id="PF00440">
    <property type="entry name" value="TetR_N"/>
    <property type="match status" value="1"/>
</dbReference>
<dbReference type="InterPro" id="IPR009057">
    <property type="entry name" value="Homeodomain-like_sf"/>
</dbReference>
<dbReference type="Proteomes" id="UP000016521">
    <property type="component" value="Chromosome I"/>
</dbReference>
<dbReference type="InterPro" id="IPR001647">
    <property type="entry name" value="HTH_TetR"/>
</dbReference>